<evidence type="ECO:0000313" key="1">
    <source>
        <dbReference type="EMBL" id="GGM74112.1"/>
    </source>
</evidence>
<dbReference type="InterPro" id="IPR004304">
    <property type="entry name" value="FmdA_AmdA"/>
</dbReference>
<organism evidence="1 2">
    <name type="scientific">Thermogymnomonas acidicola</name>
    <dbReference type="NCBI Taxonomy" id="399579"/>
    <lineage>
        <taxon>Archaea</taxon>
        <taxon>Methanobacteriati</taxon>
        <taxon>Thermoplasmatota</taxon>
        <taxon>Thermoplasmata</taxon>
        <taxon>Thermoplasmatales</taxon>
        <taxon>Thermogymnomonas</taxon>
    </lineage>
</organism>
<dbReference type="PANTHER" id="PTHR31891:SF1">
    <property type="entry name" value="FORMAMIDASE C869.04-RELATED"/>
    <property type="match status" value="1"/>
</dbReference>
<name>A0AA37BRG8_9ARCH</name>
<reference evidence="1" key="1">
    <citation type="journal article" date="2014" name="Int. J. Syst. Evol. Microbiol.">
        <title>Complete genome sequence of Corynebacterium casei LMG S-19264T (=DSM 44701T), isolated from a smear-ripened cheese.</title>
        <authorList>
            <consortium name="US DOE Joint Genome Institute (JGI-PGF)"/>
            <person name="Walter F."/>
            <person name="Albersmeier A."/>
            <person name="Kalinowski J."/>
            <person name="Ruckert C."/>
        </authorList>
    </citation>
    <scope>NUCLEOTIDE SEQUENCE</scope>
    <source>
        <strain evidence="1">JCM 13583</strain>
    </source>
</reference>
<dbReference type="PANTHER" id="PTHR31891">
    <property type="entry name" value="FORMAMIDASE C869.04-RELATED"/>
    <property type="match status" value="1"/>
</dbReference>
<dbReference type="EMBL" id="BMNY01000001">
    <property type="protein sequence ID" value="GGM74112.1"/>
    <property type="molecule type" value="Genomic_DNA"/>
</dbReference>
<dbReference type="Proteomes" id="UP000632195">
    <property type="component" value="Unassembled WGS sequence"/>
</dbReference>
<evidence type="ECO:0000313" key="2">
    <source>
        <dbReference type="Proteomes" id="UP000632195"/>
    </source>
</evidence>
<comment type="caution">
    <text evidence="1">The sequence shown here is derived from an EMBL/GenBank/DDBJ whole genome shotgun (WGS) entry which is preliminary data.</text>
</comment>
<gene>
    <name evidence="1" type="ORF">GCM10007108_10110</name>
</gene>
<dbReference type="SUPFAM" id="SSF141130">
    <property type="entry name" value="Acetamidase/Formamidase-like"/>
    <property type="match status" value="1"/>
</dbReference>
<protein>
    <submittedName>
        <fullName evidence="1">Acetamidase</fullName>
    </submittedName>
</protein>
<accession>A0AA37BRG8</accession>
<dbReference type="GO" id="GO:0016811">
    <property type="term" value="F:hydrolase activity, acting on carbon-nitrogen (but not peptide) bonds, in linear amides"/>
    <property type="evidence" value="ECO:0007669"/>
    <property type="project" value="InterPro"/>
</dbReference>
<dbReference type="AlphaFoldDB" id="A0AA37BRG8"/>
<dbReference type="Gene3D" id="2.60.120.580">
    <property type="entry name" value="Acetamidase/Formamidase-like domains"/>
    <property type="match status" value="2"/>
</dbReference>
<dbReference type="Pfam" id="PF03069">
    <property type="entry name" value="FmdA_AmdA"/>
    <property type="match status" value="2"/>
</dbReference>
<proteinExistence type="predicted"/>
<reference evidence="1" key="2">
    <citation type="submission" date="2022-09" db="EMBL/GenBank/DDBJ databases">
        <authorList>
            <person name="Sun Q."/>
            <person name="Ohkuma M."/>
        </authorList>
    </citation>
    <scope>NUCLEOTIDE SEQUENCE</scope>
    <source>
        <strain evidence="1">JCM 13583</strain>
    </source>
</reference>
<dbReference type="Gene3D" id="3.10.28.20">
    <property type="entry name" value="Acetamidase/Formamidase-like domains"/>
    <property type="match status" value="1"/>
</dbReference>
<keyword evidence="2" id="KW-1185">Reference proteome</keyword>
<sequence length="312" mass="32765">MKRIGWKGNFHTRWAPDLDPVATIENGETFEVEIPDSSTGQAFPGMSPEDMATMDQSILDAAVGPFLVEGASPGDAICVEILDIKTADWGWTAIIRDFGLLKNRFEEAVLTWDIGESAVARGALSGIRVQVEPFLGIIGVAPASGEFPMIPPQAFGGNMDNRLNCTGSKVYLPVFRPGALLSLGDPHAAQGDGEVCGTAIETSARVRLRVSVVKGMAISSPLTVSPQRRQEAYVCTTGIGGDLHRAAQDAVLSMIGLISSSGIPGPEAYMLCSVAGNLRVSEIVDEPNYVVSMCMPSGIMGSILPGGGEGAD</sequence>
<dbReference type="RefSeq" id="WP_188680856.1">
    <property type="nucleotide sequence ID" value="NZ_BMNY01000001.1"/>
</dbReference>